<evidence type="ECO:0000313" key="1">
    <source>
        <dbReference type="EMBL" id="AAW89755.1"/>
    </source>
</evidence>
<keyword evidence="2" id="KW-1185">Reference proteome</keyword>
<dbReference type="STRING" id="242231.NGO_1088"/>
<accession>Q5F7T2</accession>
<protein>
    <submittedName>
        <fullName evidence="1">Phage associated protein</fullName>
    </submittedName>
</protein>
<organism evidence="1 2">
    <name type="scientific">Neisseria gonorrhoeae (strain ATCC 700825 / FA 1090)</name>
    <dbReference type="NCBI Taxonomy" id="242231"/>
    <lineage>
        <taxon>Bacteria</taxon>
        <taxon>Pseudomonadati</taxon>
        <taxon>Pseudomonadota</taxon>
        <taxon>Betaproteobacteria</taxon>
        <taxon>Neisseriales</taxon>
        <taxon>Neisseriaceae</taxon>
        <taxon>Neisseria</taxon>
    </lineage>
</organism>
<dbReference type="EMBL" id="AE004969">
    <property type="protein sequence ID" value="AAW89755.1"/>
    <property type="molecule type" value="Genomic_DNA"/>
</dbReference>
<reference evidence="2" key="1">
    <citation type="submission" date="2003-03" db="EMBL/GenBank/DDBJ databases">
        <title>The complete genome sequence of Neisseria gonorrhoeae.</title>
        <authorList>
            <person name="Lewis L.A."/>
            <person name="Gillaspy A.F."/>
            <person name="McLaughlin R.E."/>
            <person name="Gipson M."/>
            <person name="Ducey T.F."/>
            <person name="Ownbey T."/>
            <person name="Hartman K."/>
            <person name="Nydick C."/>
            <person name="Carson M.B."/>
            <person name="Vaughn J."/>
            <person name="Thomson C."/>
            <person name="Song L."/>
            <person name="Lin S."/>
            <person name="Yuan X."/>
            <person name="Najar F."/>
            <person name="Zhan M."/>
            <person name="Ren Q."/>
            <person name="Zhu H."/>
            <person name="Qi S."/>
            <person name="Kenton S.M."/>
            <person name="Lai H."/>
            <person name="White J.D."/>
            <person name="Clifton S."/>
            <person name="Roe B.A."/>
            <person name="Dyer D.W."/>
        </authorList>
    </citation>
    <scope>NUCLEOTIDE SEQUENCE [LARGE SCALE GENOMIC DNA]</scope>
    <source>
        <strain evidence="2">ATCC 700825 / FA 1090</strain>
    </source>
</reference>
<proteinExistence type="predicted"/>
<dbReference type="KEGG" id="ngo:NGO_1088"/>
<gene>
    <name evidence="1" type="ORF">NGO_1088</name>
</gene>
<name>Q5F7T2_NEIG1</name>
<dbReference type="Proteomes" id="UP000000535">
    <property type="component" value="Chromosome"/>
</dbReference>
<sequence>MKRRPGICLCGVAVFDNAVRTAAGGWMDKVFIKYIGGRAVWRDRIYHTGLVFEDGQVREVSAGAAAKLLRHGDVFAAVPGKRVEKADDTEALEKAGASELEREAAAFDAVQDVILQINRMGKDELELYAKANYGQGLDKRKSAENLREAVVRMVRQFGIVQ</sequence>
<dbReference type="RefSeq" id="WP_003706423.1">
    <property type="nucleotide sequence ID" value="NC_002946.2"/>
</dbReference>
<evidence type="ECO:0000313" key="2">
    <source>
        <dbReference type="Proteomes" id="UP000000535"/>
    </source>
</evidence>
<dbReference type="HOGENOM" id="CLU_139127_0_0_4"/>
<dbReference type="PATRIC" id="fig|242231.10.peg.1280"/>
<dbReference type="AlphaFoldDB" id="Q5F7T2"/>